<dbReference type="Pfam" id="PF03734">
    <property type="entry name" value="YkuD"/>
    <property type="match status" value="1"/>
</dbReference>
<comment type="pathway">
    <text evidence="1">Cell wall biogenesis; peptidoglycan biosynthesis.</text>
</comment>
<keyword evidence="4" id="KW-0573">Peptidoglycan synthesis</keyword>
<evidence type="ECO:0000313" key="12">
    <source>
        <dbReference type="Proteomes" id="UP000197638"/>
    </source>
</evidence>
<dbReference type="InterPro" id="IPR005490">
    <property type="entry name" value="LD_TPept_cat_dom"/>
</dbReference>
<dbReference type="EMBL" id="CP013121">
    <property type="protein sequence ID" value="ALM94265.1"/>
    <property type="molecule type" value="Genomic_DNA"/>
</dbReference>
<dbReference type="Gene3D" id="2.30.30.40">
    <property type="entry name" value="SH3 Domains"/>
    <property type="match status" value="1"/>
</dbReference>
<evidence type="ECO:0000256" key="2">
    <source>
        <dbReference type="ARBA" id="ARBA00022679"/>
    </source>
</evidence>
<dbReference type="PROSITE" id="PS51781">
    <property type="entry name" value="SH3B"/>
    <property type="match status" value="1"/>
</dbReference>
<feature type="chain" id="PRO_5014223086" evidence="6">
    <location>
        <begin position="22"/>
        <end position="400"/>
    </location>
</feature>
<evidence type="ECO:0000256" key="1">
    <source>
        <dbReference type="ARBA" id="ARBA00004752"/>
    </source>
</evidence>
<name>A0A0D6FSJ1_FUSNP</name>
<dbReference type="SUPFAM" id="SSF141523">
    <property type="entry name" value="L,D-transpeptidase catalytic domain-like"/>
    <property type="match status" value="1"/>
</dbReference>
<dbReference type="Pfam" id="PF08239">
    <property type="entry name" value="SH3_3"/>
    <property type="match status" value="1"/>
</dbReference>
<evidence type="ECO:0000256" key="5">
    <source>
        <dbReference type="ARBA" id="ARBA00023316"/>
    </source>
</evidence>
<dbReference type="GO" id="GO:0071555">
    <property type="term" value="P:cell wall organization"/>
    <property type="evidence" value="ECO:0007669"/>
    <property type="project" value="UniProtKB-KW"/>
</dbReference>
<accession>A0A0D6FSJ1</accession>
<reference evidence="9 12" key="3">
    <citation type="submission" date="2017-06" db="EMBL/GenBank/DDBJ databases">
        <title>Genome sequencing of Fusobacterium nucleatum subsp. polymorphum KCOM 1275 (=ChDC F310).</title>
        <authorList>
            <person name="Kook J.-K."/>
            <person name="Park S.-N."/>
            <person name="Lim Y.K."/>
            <person name="Roh H."/>
        </authorList>
    </citation>
    <scope>NUCLEOTIDE SEQUENCE [LARGE SCALE GENOMIC DNA]</scope>
    <source>
        <strain evidence="9 12">KCOM 1275</strain>
    </source>
</reference>
<evidence type="ECO:0000256" key="6">
    <source>
        <dbReference type="SAM" id="SignalP"/>
    </source>
</evidence>
<feature type="domain" description="SH3b" evidence="7">
    <location>
        <begin position="66"/>
        <end position="133"/>
    </location>
</feature>
<evidence type="ECO:0000256" key="4">
    <source>
        <dbReference type="ARBA" id="ARBA00022984"/>
    </source>
</evidence>
<dbReference type="Proteomes" id="UP000197638">
    <property type="component" value="Chromosome"/>
</dbReference>
<dbReference type="Proteomes" id="UP000067061">
    <property type="component" value="Chromosome"/>
</dbReference>
<keyword evidence="5" id="KW-0961">Cell wall biogenesis/degradation</keyword>
<evidence type="ECO:0000256" key="3">
    <source>
        <dbReference type="ARBA" id="ARBA00022960"/>
    </source>
</evidence>
<organism evidence="10 13">
    <name type="scientific">Fusobacterium nucleatum subsp. polymorphum</name>
    <name type="common">Fusobacterium polymorphum</name>
    <dbReference type="NCBI Taxonomy" id="76857"/>
    <lineage>
        <taxon>Bacteria</taxon>
        <taxon>Fusobacteriati</taxon>
        <taxon>Fusobacteriota</taxon>
        <taxon>Fusobacteriia</taxon>
        <taxon>Fusobacteriales</taxon>
        <taxon>Fusobacteriaceae</taxon>
        <taxon>Fusobacterium</taxon>
    </lineage>
</organism>
<gene>
    <name evidence="10" type="ORF">CBG56_02130</name>
    <name evidence="9" type="ORF">CBG61_12150</name>
    <name evidence="8" type="ORF">RO02_06405</name>
</gene>
<evidence type="ECO:0000313" key="9">
    <source>
        <dbReference type="EMBL" id="ASG29547.1"/>
    </source>
</evidence>
<dbReference type="Proteomes" id="UP000224507">
    <property type="component" value="Unassembled WGS sequence"/>
</dbReference>
<dbReference type="AlphaFoldDB" id="A0A0D6FSJ1"/>
<protein>
    <submittedName>
        <fullName evidence="10">SH3 domain-containing protein</fullName>
    </submittedName>
</protein>
<evidence type="ECO:0000313" key="11">
    <source>
        <dbReference type="Proteomes" id="UP000067061"/>
    </source>
</evidence>
<dbReference type="KEGG" id="fpol:ERS445057_00792"/>
<evidence type="ECO:0000313" key="10">
    <source>
        <dbReference type="EMBL" id="PHI17779.1"/>
    </source>
</evidence>
<dbReference type="GeneID" id="45634585"/>
<dbReference type="InterPro" id="IPR038063">
    <property type="entry name" value="Transpep_catalytic_dom"/>
</dbReference>
<reference evidence="10 13" key="2">
    <citation type="submission" date="2017-06" db="EMBL/GenBank/DDBJ databases">
        <title>Draft genome sequence of Fusobacterium nucleatum subsp. polymorphum KCOM 1274 (=ChDC F309).</title>
        <authorList>
            <person name="Kook J.-K."/>
            <person name="Park S.-N."/>
            <person name="Lim Y.K."/>
            <person name="Roh H."/>
        </authorList>
    </citation>
    <scope>NUCLEOTIDE SEQUENCE [LARGE SCALE GENOMIC DNA]</scope>
    <source>
        <strain evidence="10">KCOM 1274</strain>
        <strain evidence="13">KCOM 1274 (ChDC F309)</strain>
    </source>
</reference>
<dbReference type="EMBL" id="CP022123">
    <property type="protein sequence ID" value="ASG29547.1"/>
    <property type="molecule type" value="Genomic_DNA"/>
</dbReference>
<dbReference type="GO" id="GO:0016740">
    <property type="term" value="F:transferase activity"/>
    <property type="evidence" value="ECO:0007669"/>
    <property type="project" value="UniProtKB-KW"/>
</dbReference>
<keyword evidence="6" id="KW-0732">Signal</keyword>
<dbReference type="GO" id="GO:0008360">
    <property type="term" value="P:regulation of cell shape"/>
    <property type="evidence" value="ECO:0007669"/>
    <property type="project" value="UniProtKB-KW"/>
</dbReference>
<keyword evidence="2" id="KW-0808">Transferase</keyword>
<dbReference type="CDD" id="cd16913">
    <property type="entry name" value="YkuD_like"/>
    <property type="match status" value="1"/>
</dbReference>
<dbReference type="EMBL" id="NIRO01000001">
    <property type="protein sequence ID" value="PHI17779.1"/>
    <property type="molecule type" value="Genomic_DNA"/>
</dbReference>
<dbReference type="GO" id="GO:0009252">
    <property type="term" value="P:peptidoglycan biosynthetic process"/>
    <property type="evidence" value="ECO:0007669"/>
    <property type="project" value="UniProtKB-UniPathway"/>
</dbReference>
<dbReference type="RefSeq" id="WP_005895974.1">
    <property type="nucleotide sequence ID" value="NZ_CP013121.1"/>
</dbReference>
<evidence type="ECO:0000313" key="13">
    <source>
        <dbReference type="Proteomes" id="UP000224507"/>
    </source>
</evidence>
<reference evidence="8 11" key="1">
    <citation type="submission" date="2015-11" db="EMBL/GenBank/DDBJ databases">
        <authorList>
            <person name="Kook J.-K."/>
            <person name="Park S.-N."/>
            <person name="Lim Y.K."/>
            <person name="Jo E."/>
        </authorList>
    </citation>
    <scope>NUCLEOTIDE SEQUENCE [LARGE SCALE GENOMIC DNA]</scope>
    <source>
        <strain evidence="8 11">ChDC F306</strain>
    </source>
</reference>
<evidence type="ECO:0000313" key="8">
    <source>
        <dbReference type="EMBL" id="ALM94265.1"/>
    </source>
</evidence>
<dbReference type="Gene3D" id="2.40.440.10">
    <property type="entry name" value="L,D-transpeptidase catalytic domain-like"/>
    <property type="match status" value="1"/>
</dbReference>
<dbReference type="InterPro" id="IPR003646">
    <property type="entry name" value="SH3-like_bac-type"/>
</dbReference>
<dbReference type="UniPathway" id="UPA00219"/>
<evidence type="ECO:0000259" key="7">
    <source>
        <dbReference type="PROSITE" id="PS51781"/>
    </source>
</evidence>
<proteinExistence type="predicted"/>
<feature type="signal peptide" evidence="6">
    <location>
        <begin position="1"/>
        <end position="21"/>
    </location>
</feature>
<keyword evidence="3" id="KW-0133">Cell shape</keyword>
<sequence length="400" mass="45604">MNKKKILLFILMMAMSFNINAAQTGSFAETINNENIEVIATYDNEMPQEIKKVYKPKHTGEGVSYFDYIFIKARVSNLREKPDPNSQIVGKYTYDSKLKLLEKIKYQGNIWYLAQDENGVKGYIAASQTEKRDFRFQMALDKIHDLEAFINKSLDDGATLMSVNTYAPNPSNINPKRQKDKYGTSLDQNLLGISQKGEQIIIPDRSVVKIIENRGDKALVKALSIPEELEVPKAKLSTFPSIKKGFRKVVAIDIENQNFMVFEKSRQTNEWELISYVYTKTGIDSELGYETPKGFFTVPVVKYVMPYTDETGQKAGTAKFAIRFCGGGYLHGTPINVQEEVNKEFFLRQKEFTLGTYTGTRKCVRTSEGHAKFLFDWLVGSPNKDSNDQRLSEDAYFIVF</sequence>